<proteinExistence type="inferred from homology"/>
<dbReference type="InterPro" id="IPR001867">
    <property type="entry name" value="OmpR/PhoB-type_DNA-bd"/>
</dbReference>
<evidence type="ECO:0000256" key="5">
    <source>
        <dbReference type="PROSITE-ProRule" id="PRU01091"/>
    </source>
</evidence>
<dbReference type="RefSeq" id="WP_084261109.1">
    <property type="nucleotide sequence ID" value="NZ_LRMV01000017.1"/>
</dbReference>
<dbReference type="SMART" id="SM00862">
    <property type="entry name" value="Trans_reg_C"/>
    <property type="match status" value="1"/>
</dbReference>
<dbReference type="Proteomes" id="UP000198226">
    <property type="component" value="Chromosome I"/>
</dbReference>
<feature type="domain" description="OmpR/PhoB-type" evidence="6">
    <location>
        <begin position="1"/>
        <end position="100"/>
    </location>
</feature>
<dbReference type="Gene3D" id="1.10.10.10">
    <property type="entry name" value="Winged helix-like DNA-binding domain superfamily/Winged helix DNA-binding domain"/>
    <property type="match status" value="1"/>
</dbReference>
<dbReference type="InterPro" id="IPR016032">
    <property type="entry name" value="Sig_transdc_resp-reg_C-effctor"/>
</dbReference>
<dbReference type="PANTHER" id="PTHR35807">
    <property type="entry name" value="TRANSCRIPTIONAL REGULATOR REDD-RELATED"/>
    <property type="match status" value="1"/>
</dbReference>
<dbReference type="InterPro" id="IPR036388">
    <property type="entry name" value="WH-like_DNA-bd_sf"/>
</dbReference>
<keyword evidence="8" id="KW-1185">Reference proteome</keyword>
<reference evidence="8" key="1">
    <citation type="submission" date="2016-06" db="EMBL/GenBank/DDBJ databases">
        <authorList>
            <person name="Varghese N."/>
            <person name="Submissions Spin"/>
        </authorList>
    </citation>
    <scope>NUCLEOTIDE SEQUENCE [LARGE SCALE GENOMIC DNA]</scope>
    <source>
        <strain evidence="8">DSM 44983</strain>
    </source>
</reference>
<keyword evidence="2" id="KW-0805">Transcription regulation</keyword>
<dbReference type="InterPro" id="IPR005158">
    <property type="entry name" value="BTAD"/>
</dbReference>
<dbReference type="OrthoDB" id="3208838at2"/>
<accession>A0A1C5HLH4</accession>
<dbReference type="EMBL" id="LT607752">
    <property type="protein sequence ID" value="SCG46864.1"/>
    <property type="molecule type" value="Genomic_DNA"/>
</dbReference>
<dbReference type="PROSITE" id="PS51755">
    <property type="entry name" value="OMPR_PHOB"/>
    <property type="match status" value="1"/>
</dbReference>
<dbReference type="GO" id="GO:0000160">
    <property type="term" value="P:phosphorelay signal transduction system"/>
    <property type="evidence" value="ECO:0007669"/>
    <property type="project" value="InterPro"/>
</dbReference>
<comment type="similarity">
    <text evidence="1">Belongs to the AfsR/DnrI/RedD regulatory family.</text>
</comment>
<evidence type="ECO:0000313" key="7">
    <source>
        <dbReference type="EMBL" id="SCG46864.1"/>
    </source>
</evidence>
<evidence type="ECO:0000256" key="1">
    <source>
        <dbReference type="ARBA" id="ARBA00005820"/>
    </source>
</evidence>
<dbReference type="InterPro" id="IPR051677">
    <property type="entry name" value="AfsR-DnrI-RedD_regulator"/>
</dbReference>
<keyword evidence="4" id="KW-0804">Transcription</keyword>
<organism evidence="7 8">
    <name type="scientific">Micromonospora rifamycinica</name>
    <dbReference type="NCBI Taxonomy" id="291594"/>
    <lineage>
        <taxon>Bacteria</taxon>
        <taxon>Bacillati</taxon>
        <taxon>Actinomycetota</taxon>
        <taxon>Actinomycetes</taxon>
        <taxon>Micromonosporales</taxon>
        <taxon>Micromonosporaceae</taxon>
        <taxon>Micromonospora</taxon>
    </lineage>
</organism>
<evidence type="ECO:0000256" key="3">
    <source>
        <dbReference type="ARBA" id="ARBA00023125"/>
    </source>
</evidence>
<dbReference type="Pfam" id="PF03704">
    <property type="entry name" value="BTAD"/>
    <property type="match status" value="1"/>
</dbReference>
<evidence type="ECO:0000256" key="4">
    <source>
        <dbReference type="ARBA" id="ARBA00023163"/>
    </source>
</evidence>
<evidence type="ECO:0000259" key="6">
    <source>
        <dbReference type="PROSITE" id="PS51755"/>
    </source>
</evidence>
<dbReference type="SMART" id="SM01043">
    <property type="entry name" value="BTAD"/>
    <property type="match status" value="1"/>
</dbReference>
<dbReference type="SUPFAM" id="SSF48452">
    <property type="entry name" value="TPR-like"/>
    <property type="match status" value="1"/>
</dbReference>
<protein>
    <submittedName>
        <fullName evidence="7">DNA-binding transcriptional activator of the SARP family</fullName>
    </submittedName>
</protein>
<feature type="DNA-binding region" description="OmpR/PhoB-type" evidence="5">
    <location>
        <begin position="1"/>
        <end position="100"/>
    </location>
</feature>
<evidence type="ECO:0000313" key="8">
    <source>
        <dbReference type="Proteomes" id="UP000198226"/>
    </source>
</evidence>
<dbReference type="CDD" id="cd15831">
    <property type="entry name" value="BTAD"/>
    <property type="match status" value="1"/>
</dbReference>
<dbReference type="GO" id="GO:0006355">
    <property type="term" value="P:regulation of DNA-templated transcription"/>
    <property type="evidence" value="ECO:0007669"/>
    <property type="project" value="InterPro"/>
</dbReference>
<evidence type="ECO:0000256" key="2">
    <source>
        <dbReference type="ARBA" id="ARBA00023015"/>
    </source>
</evidence>
<dbReference type="Gene3D" id="1.25.40.10">
    <property type="entry name" value="Tetratricopeptide repeat domain"/>
    <property type="match status" value="1"/>
</dbReference>
<dbReference type="AlphaFoldDB" id="A0A1C5HLH4"/>
<sequence>MEIQILGPLVLARSGRTATPTAPKPRSVLGLLLLHADQTVQATALTRELWGASPPVSAPTTLQTYVLQLRKCFAALLDVPVAEVARRVLVTVPGGYLLRVGPDEFDLRRFEQLASAGRRALAAGDHVDAAALLVRACALWRGPALADVRAGVVAGPRLKALEETRLATVEQCIEARLRLGHHQDVLADLTLLIAEHRLNENLCAQLMVALHRSGQRREALAVFHRLRASMVQELGLEPSKRLHLLQQAILTDDRALEVAPREDGLTQLLDHLVLQRARAR</sequence>
<keyword evidence="3 5" id="KW-0238">DNA-binding</keyword>
<dbReference type="PANTHER" id="PTHR35807:SF1">
    <property type="entry name" value="TRANSCRIPTIONAL REGULATOR REDD"/>
    <property type="match status" value="1"/>
</dbReference>
<dbReference type="GO" id="GO:0003677">
    <property type="term" value="F:DNA binding"/>
    <property type="evidence" value="ECO:0007669"/>
    <property type="project" value="UniProtKB-UniRule"/>
</dbReference>
<dbReference type="InterPro" id="IPR011990">
    <property type="entry name" value="TPR-like_helical_dom_sf"/>
</dbReference>
<gene>
    <name evidence="7" type="ORF">GA0070623_1410</name>
</gene>
<name>A0A1C5HLH4_9ACTN</name>
<dbReference type="SUPFAM" id="SSF46894">
    <property type="entry name" value="C-terminal effector domain of the bipartite response regulators"/>
    <property type="match status" value="1"/>
</dbReference>